<dbReference type="AlphaFoldDB" id="A0A0F9C488"/>
<accession>A0A0F9C488</accession>
<sequence>MDISGTRNGGHLLYDFYCLHWHHDLTRLQNFRGLGKKSTNENKMNDKLIDAYVAFRQGLRSELARDDFWPNNPRDGDNEILYAVNRLMNQRAALAETVESTGICPKCKRICDCPDTAAEPENDQMVRARKQADGLDQWAEVLEVHEPESAAAGILMLHAAAKTLRELAEDVRPEVTAIREGLYRHLINTGRFTGGDRDIVMNYFDRAALAAAQKEG</sequence>
<reference evidence="1" key="1">
    <citation type="journal article" date="2015" name="Nature">
        <title>Complex archaea that bridge the gap between prokaryotes and eukaryotes.</title>
        <authorList>
            <person name="Spang A."/>
            <person name="Saw J.H."/>
            <person name="Jorgensen S.L."/>
            <person name="Zaremba-Niedzwiedzka K."/>
            <person name="Martijn J."/>
            <person name="Lind A.E."/>
            <person name="van Eijk R."/>
            <person name="Schleper C."/>
            <person name="Guy L."/>
            <person name="Ettema T.J."/>
        </authorList>
    </citation>
    <scope>NUCLEOTIDE SEQUENCE</scope>
</reference>
<proteinExistence type="predicted"/>
<name>A0A0F9C488_9ZZZZ</name>
<comment type="caution">
    <text evidence="1">The sequence shown here is derived from an EMBL/GenBank/DDBJ whole genome shotgun (WGS) entry which is preliminary data.</text>
</comment>
<evidence type="ECO:0000313" key="1">
    <source>
        <dbReference type="EMBL" id="KKL29054.1"/>
    </source>
</evidence>
<organism evidence="1">
    <name type="scientific">marine sediment metagenome</name>
    <dbReference type="NCBI Taxonomy" id="412755"/>
    <lineage>
        <taxon>unclassified sequences</taxon>
        <taxon>metagenomes</taxon>
        <taxon>ecological metagenomes</taxon>
    </lineage>
</organism>
<dbReference type="EMBL" id="LAZR01034878">
    <property type="protein sequence ID" value="KKL29054.1"/>
    <property type="molecule type" value="Genomic_DNA"/>
</dbReference>
<protein>
    <submittedName>
        <fullName evidence="1">Uncharacterized protein</fullName>
    </submittedName>
</protein>
<gene>
    <name evidence="1" type="ORF">LCGC14_2368960</name>
</gene>